<protein>
    <recommendedName>
        <fullName evidence="1">CobE/GbiG C-terminal domain-containing protein</fullName>
    </recommendedName>
</protein>
<organism evidence="2">
    <name type="scientific">bioreactor metagenome</name>
    <dbReference type="NCBI Taxonomy" id="1076179"/>
    <lineage>
        <taxon>unclassified sequences</taxon>
        <taxon>metagenomes</taxon>
        <taxon>ecological metagenomes</taxon>
    </lineage>
</organism>
<proteinExistence type="predicted"/>
<dbReference type="InterPro" id="IPR036518">
    <property type="entry name" value="CobE/GbiG_C_sf"/>
</dbReference>
<dbReference type="InterPro" id="IPR002750">
    <property type="entry name" value="CobE/GbiG_C"/>
</dbReference>
<dbReference type="SUPFAM" id="SSF159664">
    <property type="entry name" value="CobE/GbiG C-terminal domain-like"/>
    <property type="match status" value="1"/>
</dbReference>
<dbReference type="EMBL" id="VSSQ01133189">
    <property type="protein sequence ID" value="MPN59315.1"/>
    <property type="molecule type" value="Genomic_DNA"/>
</dbReference>
<evidence type="ECO:0000313" key="2">
    <source>
        <dbReference type="EMBL" id="MPN59315.1"/>
    </source>
</evidence>
<feature type="domain" description="CobE/GbiG C-terminal" evidence="1">
    <location>
        <begin position="2"/>
        <end position="91"/>
    </location>
</feature>
<dbReference type="AlphaFoldDB" id="A0A645J6H2"/>
<dbReference type="Gene3D" id="3.30.420.180">
    <property type="entry name" value="CobE/GbiG C-terminal domain"/>
    <property type="match status" value="1"/>
</dbReference>
<name>A0A645J6H2_9ZZZZ</name>
<reference evidence="2" key="1">
    <citation type="submission" date="2019-08" db="EMBL/GenBank/DDBJ databases">
        <authorList>
            <person name="Kucharzyk K."/>
            <person name="Murdoch R.W."/>
            <person name="Higgins S."/>
            <person name="Loffler F."/>
        </authorList>
    </citation>
    <scope>NUCLEOTIDE SEQUENCE</scope>
</reference>
<accession>A0A645J6H2</accession>
<dbReference type="InterPro" id="IPR052553">
    <property type="entry name" value="CbiG_hydrolase"/>
</dbReference>
<dbReference type="PANTHER" id="PTHR37477">
    <property type="entry name" value="COBALT-PRECORRIN-5A HYDROLASE"/>
    <property type="match status" value="1"/>
</dbReference>
<dbReference type="Pfam" id="PF01890">
    <property type="entry name" value="CbiG_C"/>
    <property type="match status" value="1"/>
</dbReference>
<sequence>MPQAVSRVCSIGLKAGEPGLLAFCRAWGLPLETFSAQELAAVPGVFPASPFVREVTGVDNVCQRAAVLGSGPAGRLLGDRYSGGGVTMALARSPYPITFSEGRQL</sequence>
<gene>
    <name evidence="2" type="ORF">SDC9_207036</name>
</gene>
<dbReference type="PANTHER" id="PTHR37477:SF1">
    <property type="entry name" value="COBALT-PRECORRIN-5A HYDROLASE"/>
    <property type="match status" value="1"/>
</dbReference>
<comment type="caution">
    <text evidence="2">The sequence shown here is derived from an EMBL/GenBank/DDBJ whole genome shotgun (WGS) entry which is preliminary data.</text>
</comment>
<evidence type="ECO:0000259" key="1">
    <source>
        <dbReference type="Pfam" id="PF01890"/>
    </source>
</evidence>
<dbReference type="GO" id="GO:0009236">
    <property type="term" value="P:cobalamin biosynthetic process"/>
    <property type="evidence" value="ECO:0007669"/>
    <property type="project" value="InterPro"/>
</dbReference>